<dbReference type="EMBL" id="CACRXK020030279">
    <property type="protein sequence ID" value="CAB4042516.1"/>
    <property type="molecule type" value="Genomic_DNA"/>
</dbReference>
<dbReference type="Proteomes" id="UP001152795">
    <property type="component" value="Unassembled WGS sequence"/>
</dbReference>
<name>A0A6S7KA12_PARCT</name>
<dbReference type="OrthoDB" id="6019874at2759"/>
<feature type="non-terminal residue" evidence="3">
    <location>
        <position position="1"/>
    </location>
</feature>
<dbReference type="InterPro" id="IPR046815">
    <property type="entry name" value="P2RX7_C"/>
</dbReference>
<protein>
    <recommendedName>
        <fullName evidence="2">P2X purinoreceptor 7 intracellular domain-containing protein</fullName>
    </recommendedName>
</protein>
<dbReference type="PANTHER" id="PTHR36981">
    <property type="entry name" value="ZGC:195170"/>
    <property type="match status" value="1"/>
</dbReference>
<evidence type="ECO:0000256" key="1">
    <source>
        <dbReference type="SAM" id="MobiDB-lite"/>
    </source>
</evidence>
<feature type="compositionally biased region" description="Polar residues" evidence="1">
    <location>
        <begin position="34"/>
        <end position="54"/>
    </location>
</feature>
<dbReference type="PANTHER" id="PTHR36981:SF3">
    <property type="entry name" value="UBIQUITIN-LIKE PROTEASE FAMILY PROFILE DOMAIN-CONTAINING PROTEIN"/>
    <property type="match status" value="1"/>
</dbReference>
<evidence type="ECO:0000259" key="2">
    <source>
        <dbReference type="Pfam" id="PF20478"/>
    </source>
</evidence>
<keyword evidence="4" id="KW-1185">Reference proteome</keyword>
<evidence type="ECO:0000313" key="4">
    <source>
        <dbReference type="Proteomes" id="UP001152795"/>
    </source>
</evidence>
<comment type="caution">
    <text evidence="3">The sequence shown here is derived from an EMBL/GenBank/DDBJ whole genome shotgun (WGS) entry which is preliminary data.</text>
</comment>
<feature type="domain" description="P2X purinoreceptor 7 intracellular" evidence="2">
    <location>
        <begin position="46"/>
        <end position="164"/>
    </location>
</feature>
<gene>
    <name evidence="3" type="ORF">PACLA_8A008627</name>
</gene>
<feature type="region of interest" description="Disordered" evidence="1">
    <location>
        <begin position="33"/>
        <end position="55"/>
    </location>
</feature>
<sequence>ELINGLNEETVRRLAVELLRRQPAVFADLVNGELPNNVNTDTPGETGPPESSDSPDWCKCGLCVAMPTQAENKCCTQVVRECITIDPLFHQIVLDGNILDVAMRYMEDMLAMENPRNNENFRHAAYRQFVLWQHGRLGQGNRRVVPSCCVKAIRNRYPSPNGIY</sequence>
<accession>A0A6S7KA12</accession>
<dbReference type="Pfam" id="PF20478">
    <property type="entry name" value="P2RX7_C"/>
    <property type="match status" value="1"/>
</dbReference>
<dbReference type="AlphaFoldDB" id="A0A6S7KA12"/>
<evidence type="ECO:0000313" key="3">
    <source>
        <dbReference type="EMBL" id="CAB4042516.1"/>
    </source>
</evidence>
<feature type="non-terminal residue" evidence="3">
    <location>
        <position position="164"/>
    </location>
</feature>
<reference evidence="3" key="1">
    <citation type="submission" date="2020-04" db="EMBL/GenBank/DDBJ databases">
        <authorList>
            <person name="Alioto T."/>
            <person name="Alioto T."/>
            <person name="Gomez Garrido J."/>
        </authorList>
    </citation>
    <scope>NUCLEOTIDE SEQUENCE</scope>
    <source>
        <strain evidence="3">A484AB</strain>
    </source>
</reference>
<proteinExistence type="predicted"/>
<organism evidence="3 4">
    <name type="scientific">Paramuricea clavata</name>
    <name type="common">Red gorgonian</name>
    <name type="synonym">Violescent sea-whip</name>
    <dbReference type="NCBI Taxonomy" id="317549"/>
    <lineage>
        <taxon>Eukaryota</taxon>
        <taxon>Metazoa</taxon>
        <taxon>Cnidaria</taxon>
        <taxon>Anthozoa</taxon>
        <taxon>Octocorallia</taxon>
        <taxon>Malacalcyonacea</taxon>
        <taxon>Plexauridae</taxon>
        <taxon>Paramuricea</taxon>
    </lineage>
</organism>